<feature type="transmembrane region" description="Helical" evidence="1">
    <location>
        <begin position="12"/>
        <end position="33"/>
    </location>
</feature>
<keyword evidence="3" id="KW-1185">Reference proteome</keyword>
<dbReference type="KEGG" id="rsi:Runsl_3361"/>
<evidence type="ECO:0000313" key="3">
    <source>
        <dbReference type="Proteomes" id="UP000000493"/>
    </source>
</evidence>
<dbReference type="AlphaFoldDB" id="A0A7U4E6M3"/>
<keyword evidence="1" id="KW-0812">Transmembrane</keyword>
<protein>
    <submittedName>
        <fullName evidence="2">Uncharacterized protein</fullName>
    </submittedName>
</protein>
<gene>
    <name evidence="2" type="ordered locus">Runsl_3361</name>
</gene>
<organism evidence="2 3">
    <name type="scientific">Runella slithyformis (strain ATCC 29530 / DSM 19594 / LMG 11500 / NCIMB 11436 / LSU 4)</name>
    <dbReference type="NCBI Taxonomy" id="761193"/>
    <lineage>
        <taxon>Bacteria</taxon>
        <taxon>Pseudomonadati</taxon>
        <taxon>Bacteroidota</taxon>
        <taxon>Cytophagia</taxon>
        <taxon>Cytophagales</taxon>
        <taxon>Spirosomataceae</taxon>
        <taxon>Runella</taxon>
    </lineage>
</organism>
<proteinExistence type="predicted"/>
<keyword evidence="1" id="KW-0472">Membrane</keyword>
<evidence type="ECO:0000313" key="2">
    <source>
        <dbReference type="EMBL" id="AEI49728.1"/>
    </source>
</evidence>
<name>A0A7U4E6M3_RUNSL</name>
<accession>A0A7U4E6M3</accession>
<keyword evidence="1" id="KW-1133">Transmembrane helix</keyword>
<evidence type="ECO:0000256" key="1">
    <source>
        <dbReference type="SAM" id="Phobius"/>
    </source>
</evidence>
<dbReference type="EMBL" id="CP002859">
    <property type="protein sequence ID" value="AEI49728.1"/>
    <property type="molecule type" value="Genomic_DNA"/>
</dbReference>
<dbReference type="RefSeq" id="WP_013929032.1">
    <property type="nucleotide sequence ID" value="NC_015703.1"/>
</dbReference>
<reference evidence="2 3" key="2">
    <citation type="journal article" date="2012" name="Stand. Genomic Sci.">
        <title>Complete genome sequence of the aquatic bacterium Runella slithyformis type strain (LSU 4(T)).</title>
        <authorList>
            <person name="Copeland A."/>
            <person name="Zhang X."/>
            <person name="Misra M."/>
            <person name="Lapidus A."/>
            <person name="Nolan M."/>
            <person name="Lucas S."/>
            <person name="Deshpande S."/>
            <person name="Cheng J.F."/>
            <person name="Tapia R."/>
            <person name="Goodwin L.A."/>
            <person name="Pitluck S."/>
            <person name="Liolios K."/>
            <person name="Pagani I."/>
            <person name="Ivanova N."/>
            <person name="Mikhailova N."/>
            <person name="Pati A."/>
            <person name="Chen A."/>
            <person name="Palaniappan K."/>
            <person name="Land M."/>
            <person name="Hauser L."/>
            <person name="Pan C."/>
            <person name="Jeffries C.D."/>
            <person name="Detter J.C."/>
            <person name="Brambilla E.M."/>
            <person name="Rohde M."/>
            <person name="Djao O.D."/>
            <person name="Goker M."/>
            <person name="Sikorski J."/>
            <person name="Tindall B.J."/>
            <person name="Woyke T."/>
            <person name="Bristow J."/>
            <person name="Eisen J.A."/>
            <person name="Markowitz V."/>
            <person name="Hugenholtz P."/>
            <person name="Kyrpides N.C."/>
            <person name="Klenk H.P."/>
            <person name="Mavromatis K."/>
        </authorList>
    </citation>
    <scope>NUCLEOTIDE SEQUENCE [LARGE SCALE GENOMIC DNA]</scope>
    <source>
        <strain evidence="3">ATCC 29530 / DSM 19594 / LMG 11500 / NCIMB 11436 / LSU 4</strain>
    </source>
</reference>
<dbReference type="Proteomes" id="UP000000493">
    <property type="component" value="Chromosome"/>
</dbReference>
<reference evidence="3" key="1">
    <citation type="submission" date="2011-06" db="EMBL/GenBank/DDBJ databases">
        <title>The complete genome of chromosome of Runella slithyformis DSM 19594.</title>
        <authorList>
            <consortium name="US DOE Joint Genome Institute (JGI-PGF)"/>
            <person name="Lucas S."/>
            <person name="Han J."/>
            <person name="Lapidus A."/>
            <person name="Bruce D."/>
            <person name="Goodwin L."/>
            <person name="Pitluck S."/>
            <person name="Peters L."/>
            <person name="Kyrpides N."/>
            <person name="Mavromatis K."/>
            <person name="Ivanova N."/>
            <person name="Ovchinnikova G."/>
            <person name="Zhang X."/>
            <person name="Misra M."/>
            <person name="Detter J.C."/>
            <person name="Tapia R."/>
            <person name="Han C."/>
            <person name="Land M."/>
            <person name="Hauser L."/>
            <person name="Markowitz V."/>
            <person name="Cheng J.-F."/>
            <person name="Hugenholtz P."/>
            <person name="Woyke T."/>
            <person name="Wu D."/>
            <person name="Tindall B."/>
            <person name="Faehrich R."/>
            <person name="Brambilla E."/>
            <person name="Klenk H.-P."/>
            <person name="Eisen J.A."/>
        </authorList>
    </citation>
    <scope>NUCLEOTIDE SEQUENCE [LARGE SCALE GENOMIC DNA]</scope>
    <source>
        <strain evidence="3">ATCC 29530 / DSM 19594 / LMG 11500 / NCIMB 11436 / LSU 4</strain>
    </source>
</reference>
<sequence length="64" mass="7119">MKILEKTVQIILGILLVCCLLLSSPLFIPYVLFKGFFYLKAAYLKYLLSPGQKRAANSDPAPAD</sequence>